<evidence type="ECO:0000313" key="4">
    <source>
        <dbReference type="EMBL" id="GGG59258.1"/>
    </source>
</evidence>
<dbReference type="Pfam" id="PF18962">
    <property type="entry name" value="Por_Secre_tail"/>
    <property type="match status" value="1"/>
</dbReference>
<feature type="signal peptide" evidence="2">
    <location>
        <begin position="1"/>
        <end position="21"/>
    </location>
</feature>
<dbReference type="AlphaFoldDB" id="A0A917GWD2"/>
<feature type="chain" id="PRO_5036792752" description="Secretion system C-terminal sorting domain-containing protein" evidence="2">
    <location>
        <begin position="22"/>
        <end position="278"/>
    </location>
</feature>
<keyword evidence="5" id="KW-1185">Reference proteome</keyword>
<keyword evidence="1 2" id="KW-0732">Signal</keyword>
<reference evidence="4" key="1">
    <citation type="journal article" date="2014" name="Int. J. Syst. Evol. Microbiol.">
        <title>Complete genome sequence of Corynebacterium casei LMG S-19264T (=DSM 44701T), isolated from a smear-ripened cheese.</title>
        <authorList>
            <consortium name="US DOE Joint Genome Institute (JGI-PGF)"/>
            <person name="Walter F."/>
            <person name="Albersmeier A."/>
            <person name="Kalinowski J."/>
            <person name="Ruckert C."/>
        </authorList>
    </citation>
    <scope>NUCLEOTIDE SEQUENCE</scope>
    <source>
        <strain evidence="4">CGMCC 1.12751</strain>
    </source>
</reference>
<dbReference type="Proteomes" id="UP000625976">
    <property type="component" value="Unassembled WGS sequence"/>
</dbReference>
<dbReference type="NCBIfam" id="TIGR04183">
    <property type="entry name" value="Por_Secre_tail"/>
    <property type="match status" value="1"/>
</dbReference>
<gene>
    <name evidence="4" type="ORF">GCM10010976_32510</name>
</gene>
<dbReference type="EMBL" id="BMFQ01000004">
    <property type="protein sequence ID" value="GGG59258.1"/>
    <property type="molecule type" value="Genomic_DNA"/>
</dbReference>
<evidence type="ECO:0000313" key="5">
    <source>
        <dbReference type="Proteomes" id="UP000625976"/>
    </source>
</evidence>
<name>A0A917GWD2_9FLAO</name>
<organism evidence="4 5">
    <name type="scientific">Bizionia arctica</name>
    <dbReference type="NCBI Taxonomy" id="1495645"/>
    <lineage>
        <taxon>Bacteria</taxon>
        <taxon>Pseudomonadati</taxon>
        <taxon>Bacteroidota</taxon>
        <taxon>Flavobacteriia</taxon>
        <taxon>Flavobacteriales</taxon>
        <taxon>Flavobacteriaceae</taxon>
        <taxon>Bizionia</taxon>
    </lineage>
</organism>
<accession>A0A917GWD2</accession>
<dbReference type="InterPro" id="IPR026444">
    <property type="entry name" value="Secre_tail"/>
</dbReference>
<proteinExistence type="predicted"/>
<evidence type="ECO:0000256" key="1">
    <source>
        <dbReference type="ARBA" id="ARBA00022729"/>
    </source>
</evidence>
<dbReference type="RefSeq" id="WP_188466806.1">
    <property type="nucleotide sequence ID" value="NZ_BMFQ01000004.1"/>
</dbReference>
<evidence type="ECO:0000259" key="3">
    <source>
        <dbReference type="Pfam" id="PF18962"/>
    </source>
</evidence>
<feature type="domain" description="Secretion system C-terminal sorting" evidence="3">
    <location>
        <begin position="209"/>
        <end position="276"/>
    </location>
</feature>
<protein>
    <recommendedName>
        <fullName evidence="3">Secretion system C-terminal sorting domain-containing protein</fullName>
    </recommendedName>
</protein>
<sequence>MKKNYILLLLLSILFVYTTNAQITLSNNVGSTIIPGASVSCPGGDNHFARQFTLADFGVTGEFQLTSGEFGIETINGIERNITVNVYSSDGNFPTSLPGALLGTQVVNVPATTPAASVISYSFTTPITLATTETYIVVELVQGVTDATALYIGATAEQTSIAYLKSDACSLDTYGNPADLGDFPGAFFYIVVSGDILGIEEFGLNSLSIFPNPVNNVINIESPNAIKVNNAIIYSITGQVVLEVQNRTKLDVSNLNSGIYLLKIETDNGSITRKIIKN</sequence>
<reference evidence="4" key="2">
    <citation type="submission" date="2020-09" db="EMBL/GenBank/DDBJ databases">
        <authorList>
            <person name="Sun Q."/>
            <person name="Zhou Y."/>
        </authorList>
    </citation>
    <scope>NUCLEOTIDE SEQUENCE</scope>
    <source>
        <strain evidence="4">CGMCC 1.12751</strain>
    </source>
</reference>
<evidence type="ECO:0000256" key="2">
    <source>
        <dbReference type="SAM" id="SignalP"/>
    </source>
</evidence>
<comment type="caution">
    <text evidence="4">The sequence shown here is derived from an EMBL/GenBank/DDBJ whole genome shotgun (WGS) entry which is preliminary data.</text>
</comment>